<dbReference type="AlphaFoldDB" id="A0ABC9HB20"/>
<comment type="caution">
    <text evidence="3">The sequence shown here is derived from an EMBL/GenBank/DDBJ whole genome shotgun (WGS) entry which is preliminary data.</text>
</comment>
<dbReference type="PANTHER" id="PTHR31672:SF2">
    <property type="entry name" value="F-BOX DOMAIN-CONTAINING PROTEIN"/>
    <property type="match status" value="1"/>
</dbReference>
<sequence length="406" mass="45717">MWGTTRERSTRSGCPAAAAAVPALPEELVVWEILIRLPAKTLLRCGAVCRSWRCLTSAADFILAHHERQPSLPLVVFNGQIRVSGNGGGGATLDAFDPHAAPAAAKRRPVLRFNNSGHSREFKVYASCDGLLLFSLMSNRGFYICNPATRQCIALPLNLVGANVVALYRHSSSGEYRVLYRNWIDLYPNVAYYVLTVGSYAEPRCIGLPTAAAPALVKQYIAAGQLFVTERPPVFLHSCLHWIVYSARVNALVVFDTVAESFRCMCPPTAENGLWRHLHELDDTLGMSYIDERKMMVKLWVLQDYEMEVWSLKYKIELPMAELRSIDKNCSFKVSVVLGNGDVLVSCSRLCHLYHCDSMGKLLQKFRWHCVFSRPIGHCFKESLVRHAFFQGQDNYHVVKPIFQWS</sequence>
<reference evidence="3 5" key="1">
    <citation type="submission" date="2024-10" db="EMBL/GenBank/DDBJ databases">
        <authorList>
            <person name="Ryan C."/>
        </authorList>
    </citation>
    <scope>NUCLEOTIDE SEQUENCE [LARGE SCALE GENOMIC DNA]</scope>
</reference>
<evidence type="ECO:0000313" key="3">
    <source>
        <dbReference type="EMBL" id="CAM0151974.1"/>
    </source>
</evidence>
<organism evidence="3 5">
    <name type="scientific">Urochloa decumbens</name>
    <dbReference type="NCBI Taxonomy" id="240449"/>
    <lineage>
        <taxon>Eukaryota</taxon>
        <taxon>Viridiplantae</taxon>
        <taxon>Streptophyta</taxon>
        <taxon>Embryophyta</taxon>
        <taxon>Tracheophyta</taxon>
        <taxon>Spermatophyta</taxon>
        <taxon>Magnoliopsida</taxon>
        <taxon>Liliopsida</taxon>
        <taxon>Poales</taxon>
        <taxon>Poaceae</taxon>
        <taxon>PACMAD clade</taxon>
        <taxon>Panicoideae</taxon>
        <taxon>Panicodae</taxon>
        <taxon>Paniceae</taxon>
        <taxon>Melinidinae</taxon>
        <taxon>Urochloa</taxon>
    </lineage>
</organism>
<dbReference type="InterPro" id="IPR050796">
    <property type="entry name" value="SCF_F-box_component"/>
</dbReference>
<dbReference type="EMBL" id="CAXIPR030005852">
    <property type="protein sequence ID" value="CAM0152540.1"/>
    <property type="molecule type" value="Genomic_DNA"/>
</dbReference>
<evidence type="ECO:0000313" key="5">
    <source>
        <dbReference type="Proteomes" id="UP001497457"/>
    </source>
</evidence>
<evidence type="ECO:0008006" key="6">
    <source>
        <dbReference type="Google" id="ProtNLM"/>
    </source>
</evidence>
<dbReference type="SUPFAM" id="SSF81383">
    <property type="entry name" value="F-box domain"/>
    <property type="match status" value="1"/>
</dbReference>
<dbReference type="Proteomes" id="UP001497457">
    <property type="component" value="Unassembled WGS sequence"/>
</dbReference>
<proteinExistence type="predicted"/>
<dbReference type="PANTHER" id="PTHR31672">
    <property type="entry name" value="BNACNNG10540D PROTEIN"/>
    <property type="match status" value="1"/>
</dbReference>
<dbReference type="InterPro" id="IPR013187">
    <property type="entry name" value="F-box-assoc_dom_typ3"/>
</dbReference>
<accession>A0ABC9HB20</accession>
<feature type="domain" description="F-box associated beta-propeller type 3" evidence="1">
    <location>
        <begin position="118"/>
        <end position="352"/>
    </location>
</feature>
<gene>
    <name evidence="3" type="ORF">URODEC1_LOCUS124854</name>
    <name evidence="4" type="ORF">URODEC1_LOCUS125346</name>
</gene>
<evidence type="ECO:0000313" key="4">
    <source>
        <dbReference type="EMBL" id="CAM0152540.1"/>
    </source>
</evidence>
<evidence type="ECO:0000259" key="1">
    <source>
        <dbReference type="Pfam" id="PF08268"/>
    </source>
</evidence>
<dbReference type="InterPro" id="IPR001810">
    <property type="entry name" value="F-box_dom"/>
</dbReference>
<dbReference type="InterPro" id="IPR036047">
    <property type="entry name" value="F-box-like_dom_sf"/>
</dbReference>
<dbReference type="EMBL" id="CAXIPR030005120">
    <property type="protein sequence ID" value="CAM0151974.1"/>
    <property type="molecule type" value="Genomic_DNA"/>
</dbReference>
<dbReference type="Pfam" id="PF12937">
    <property type="entry name" value="F-box-like"/>
    <property type="match status" value="1"/>
</dbReference>
<dbReference type="Gene3D" id="1.20.1280.50">
    <property type="match status" value="1"/>
</dbReference>
<keyword evidence="5" id="KW-1185">Reference proteome</keyword>
<dbReference type="Pfam" id="PF08268">
    <property type="entry name" value="FBA_3"/>
    <property type="match status" value="1"/>
</dbReference>
<feature type="domain" description="F-box" evidence="2">
    <location>
        <begin position="23"/>
        <end position="57"/>
    </location>
</feature>
<name>A0ABC9HB20_9POAL</name>
<evidence type="ECO:0000259" key="2">
    <source>
        <dbReference type="Pfam" id="PF12937"/>
    </source>
</evidence>
<dbReference type="NCBIfam" id="TIGR01640">
    <property type="entry name" value="F_box_assoc_1"/>
    <property type="match status" value="1"/>
</dbReference>
<dbReference type="InterPro" id="IPR017451">
    <property type="entry name" value="F-box-assoc_interact_dom"/>
</dbReference>
<protein>
    <recommendedName>
        <fullName evidence="6">F-box domain-containing protein</fullName>
    </recommendedName>
</protein>